<protein>
    <submittedName>
        <fullName evidence="6">Mono/diheme cytochrome c family protein</fullName>
    </submittedName>
</protein>
<dbReference type="GO" id="GO:0020037">
    <property type="term" value="F:heme binding"/>
    <property type="evidence" value="ECO:0007669"/>
    <property type="project" value="InterPro"/>
</dbReference>
<evidence type="ECO:0000256" key="4">
    <source>
        <dbReference type="PROSITE-ProRule" id="PRU00433"/>
    </source>
</evidence>
<dbReference type="RefSeq" id="WP_181550696.1">
    <property type="nucleotide sequence ID" value="NZ_JACDUS010000003.1"/>
</dbReference>
<dbReference type="Pfam" id="PF00034">
    <property type="entry name" value="Cytochrom_C"/>
    <property type="match status" value="1"/>
</dbReference>
<feature type="domain" description="Cytochrome c" evidence="5">
    <location>
        <begin position="83"/>
        <end position="170"/>
    </location>
</feature>
<organism evidence="6 7">
    <name type="scientific">Desulfosalsimonas propionicica</name>
    <dbReference type="NCBI Taxonomy" id="332175"/>
    <lineage>
        <taxon>Bacteria</taxon>
        <taxon>Pseudomonadati</taxon>
        <taxon>Thermodesulfobacteriota</taxon>
        <taxon>Desulfobacteria</taxon>
        <taxon>Desulfobacterales</taxon>
        <taxon>Desulfosalsimonadaceae</taxon>
        <taxon>Desulfosalsimonas</taxon>
    </lineage>
</organism>
<accession>A0A7W0HKF7</accession>
<dbReference type="EMBL" id="JACDUS010000003">
    <property type="protein sequence ID" value="MBA2881031.1"/>
    <property type="molecule type" value="Genomic_DNA"/>
</dbReference>
<dbReference type="AlphaFoldDB" id="A0A7W0HKF7"/>
<evidence type="ECO:0000256" key="1">
    <source>
        <dbReference type="ARBA" id="ARBA00022617"/>
    </source>
</evidence>
<dbReference type="GO" id="GO:0046872">
    <property type="term" value="F:metal ion binding"/>
    <property type="evidence" value="ECO:0007669"/>
    <property type="project" value="UniProtKB-KW"/>
</dbReference>
<dbReference type="PROSITE" id="PS51007">
    <property type="entry name" value="CYTC"/>
    <property type="match status" value="1"/>
</dbReference>
<name>A0A7W0HKF7_9BACT</name>
<dbReference type="InterPro" id="IPR036909">
    <property type="entry name" value="Cyt_c-like_dom_sf"/>
</dbReference>
<evidence type="ECO:0000256" key="2">
    <source>
        <dbReference type="ARBA" id="ARBA00022723"/>
    </source>
</evidence>
<evidence type="ECO:0000259" key="5">
    <source>
        <dbReference type="PROSITE" id="PS51007"/>
    </source>
</evidence>
<dbReference type="GO" id="GO:0009055">
    <property type="term" value="F:electron transfer activity"/>
    <property type="evidence" value="ECO:0007669"/>
    <property type="project" value="InterPro"/>
</dbReference>
<comment type="caution">
    <text evidence="6">The sequence shown here is derived from an EMBL/GenBank/DDBJ whole genome shotgun (WGS) entry which is preliminary data.</text>
</comment>
<keyword evidence="3 4" id="KW-0408">Iron</keyword>
<dbReference type="Proteomes" id="UP000525298">
    <property type="component" value="Unassembled WGS sequence"/>
</dbReference>
<reference evidence="6 7" key="1">
    <citation type="submission" date="2020-07" db="EMBL/GenBank/DDBJ databases">
        <title>Genomic Encyclopedia of Type Strains, Phase IV (KMG-IV): sequencing the most valuable type-strain genomes for metagenomic binning, comparative biology and taxonomic classification.</title>
        <authorList>
            <person name="Goeker M."/>
        </authorList>
    </citation>
    <scope>NUCLEOTIDE SEQUENCE [LARGE SCALE GENOMIC DNA]</scope>
    <source>
        <strain evidence="6 7">DSM 17721</strain>
    </source>
</reference>
<keyword evidence="7" id="KW-1185">Reference proteome</keyword>
<evidence type="ECO:0000256" key="3">
    <source>
        <dbReference type="ARBA" id="ARBA00023004"/>
    </source>
</evidence>
<gene>
    <name evidence="6" type="ORF">HNR65_001357</name>
</gene>
<dbReference type="InterPro" id="IPR009056">
    <property type="entry name" value="Cyt_c-like_dom"/>
</dbReference>
<proteinExistence type="predicted"/>
<sequence length="171" mass="18607">MIKRIAVLGVLGVVLAVGVYAVITVYDNLMSAGRMWETPAIKPQERPMDTMTKGVVPFSGGEAQLRATPAEELSSPWPQADADIIARGKTVYARFCVHCHGKNYDGMATVGQSFSPLPTDLTSSAVQSMHEGQMFHSISYGTPNGRQPPLHASITPEDRWRVIAFVKHLGK</sequence>
<dbReference type="SUPFAM" id="SSF46626">
    <property type="entry name" value="Cytochrome c"/>
    <property type="match status" value="1"/>
</dbReference>
<evidence type="ECO:0000313" key="7">
    <source>
        <dbReference type="Proteomes" id="UP000525298"/>
    </source>
</evidence>
<evidence type="ECO:0000313" key="6">
    <source>
        <dbReference type="EMBL" id="MBA2881031.1"/>
    </source>
</evidence>
<keyword evidence="2 4" id="KW-0479">Metal-binding</keyword>
<keyword evidence="1 4" id="KW-0349">Heme</keyword>
<dbReference type="Gene3D" id="1.10.760.10">
    <property type="entry name" value="Cytochrome c-like domain"/>
    <property type="match status" value="1"/>
</dbReference>